<dbReference type="GO" id="GO:0008270">
    <property type="term" value="F:zinc ion binding"/>
    <property type="evidence" value="ECO:0007669"/>
    <property type="project" value="InterPro"/>
</dbReference>
<reference evidence="2 3" key="1">
    <citation type="submission" date="2021-07" db="EMBL/GenBank/DDBJ databases">
        <authorList>
            <consortium name="Genoscope - CEA"/>
            <person name="William W."/>
        </authorList>
    </citation>
    <scope>NUCLEOTIDE SEQUENCE [LARGE SCALE GENOMIC DNA]</scope>
</reference>
<evidence type="ECO:0000256" key="1">
    <source>
        <dbReference type="SAM" id="MobiDB-lite"/>
    </source>
</evidence>
<dbReference type="PANTHER" id="PTHR31286">
    <property type="entry name" value="GLYCINE-RICH CELL WALL STRUCTURAL PROTEIN 1.8-LIKE"/>
    <property type="match status" value="1"/>
</dbReference>
<dbReference type="SUPFAM" id="SSF57756">
    <property type="entry name" value="Retrovirus zinc finger-like domains"/>
    <property type="match status" value="1"/>
</dbReference>
<evidence type="ECO:0000313" key="3">
    <source>
        <dbReference type="Proteomes" id="UP000694005"/>
    </source>
</evidence>
<dbReference type="EMBL" id="LS974618">
    <property type="protein sequence ID" value="CAG7896216.1"/>
    <property type="molecule type" value="Genomic_DNA"/>
</dbReference>
<feature type="non-terminal residue" evidence="2">
    <location>
        <position position="347"/>
    </location>
</feature>
<dbReference type="Gramene" id="A02p51680.2_BraZ1">
    <property type="protein sequence ID" value="A02p51680.2_BraZ1.CDS"/>
    <property type="gene ID" value="A02g51680.2_BraZ1"/>
</dbReference>
<feature type="compositionally biased region" description="Basic and acidic residues" evidence="1">
    <location>
        <begin position="237"/>
        <end position="247"/>
    </location>
</feature>
<dbReference type="AlphaFoldDB" id="A0A8D9M2S9"/>
<sequence length="347" mass="38329">IERNRKAWDSFIIGQFYEEAPAKGAVHAIVNVPCPHARRRILKQCLWQVDGQTMFVAKWAPGVTPEKPALSTVPVWLDFHGVPLQFFNRDALKEIAGLVGHPLYLHPSTENLTNIEVAKVYTVIDPRTPLPEAVNAQFECGEVVRIGVSCPWLPSLCSHCSKVGHTISKCPAAPPRCLICRSVKHSTDACTRTNSNKDNGKAPIPSQYPIVGSSGTGLQNQKRSVPILSKGKPPASKRWERSDKMNKIDPPLIAPPSVLSSRQIANFEQHDVSIGRLFVDLRPENYESPIASSKGTSEDDDPDPDSEGLSNDEDNPDDEDDQFIRVISQRSKKQAKRNARGRGPLNL</sequence>
<organism evidence="2 3">
    <name type="scientific">Brassica campestris</name>
    <name type="common">Field mustard</name>
    <dbReference type="NCBI Taxonomy" id="3711"/>
    <lineage>
        <taxon>Eukaryota</taxon>
        <taxon>Viridiplantae</taxon>
        <taxon>Streptophyta</taxon>
        <taxon>Embryophyta</taxon>
        <taxon>Tracheophyta</taxon>
        <taxon>Spermatophyta</taxon>
        <taxon>Magnoliopsida</taxon>
        <taxon>eudicotyledons</taxon>
        <taxon>Gunneridae</taxon>
        <taxon>Pentapetalae</taxon>
        <taxon>rosids</taxon>
        <taxon>malvids</taxon>
        <taxon>Brassicales</taxon>
        <taxon>Brassicaceae</taxon>
        <taxon>Brassiceae</taxon>
        <taxon>Brassica</taxon>
    </lineage>
</organism>
<name>A0A8D9M2S9_BRACM</name>
<evidence type="ECO:0000313" key="2">
    <source>
        <dbReference type="EMBL" id="CAG7896216.1"/>
    </source>
</evidence>
<protein>
    <recommendedName>
        <fullName evidence="4">DUF4283 domain-containing protein</fullName>
    </recommendedName>
</protein>
<dbReference type="Proteomes" id="UP000694005">
    <property type="component" value="Chromosome A02"/>
</dbReference>
<feature type="compositionally biased region" description="Acidic residues" evidence="1">
    <location>
        <begin position="298"/>
        <end position="321"/>
    </location>
</feature>
<evidence type="ECO:0008006" key="4">
    <source>
        <dbReference type="Google" id="ProtNLM"/>
    </source>
</evidence>
<feature type="region of interest" description="Disordered" evidence="1">
    <location>
        <begin position="191"/>
        <end position="249"/>
    </location>
</feature>
<dbReference type="InterPro" id="IPR036875">
    <property type="entry name" value="Znf_CCHC_sf"/>
</dbReference>
<feature type="compositionally biased region" description="Basic residues" evidence="1">
    <location>
        <begin position="330"/>
        <end position="340"/>
    </location>
</feature>
<proteinExistence type="predicted"/>
<accession>A0A8D9M2S9</accession>
<gene>
    <name evidence="2" type="ORF">BRAPAZ1V2_A02P51680.2</name>
</gene>
<dbReference type="Gene3D" id="4.10.60.10">
    <property type="entry name" value="Zinc finger, CCHC-type"/>
    <property type="match status" value="1"/>
</dbReference>
<dbReference type="GO" id="GO:0003676">
    <property type="term" value="F:nucleic acid binding"/>
    <property type="evidence" value="ECO:0007669"/>
    <property type="project" value="InterPro"/>
</dbReference>
<feature type="region of interest" description="Disordered" evidence="1">
    <location>
        <begin position="287"/>
        <end position="347"/>
    </location>
</feature>
<dbReference type="PANTHER" id="PTHR31286:SF55">
    <property type="entry name" value="DUF4283 DOMAIN-CONTAINING PROTEIN"/>
    <property type="match status" value="1"/>
</dbReference>
<dbReference type="InterPro" id="IPR040256">
    <property type="entry name" value="At4g02000-like"/>
</dbReference>